<proteinExistence type="predicted"/>
<dbReference type="PANTHER" id="PTHR45614">
    <property type="entry name" value="MYB PROTEIN-RELATED"/>
    <property type="match status" value="1"/>
</dbReference>
<dbReference type="Gene3D" id="1.10.10.60">
    <property type="entry name" value="Homeodomain-like"/>
    <property type="match status" value="2"/>
</dbReference>
<feature type="domain" description="Myb-like" evidence="2">
    <location>
        <begin position="300"/>
        <end position="342"/>
    </location>
</feature>
<feature type="domain" description="Myb-like" evidence="2">
    <location>
        <begin position="236"/>
        <end position="289"/>
    </location>
</feature>
<feature type="region of interest" description="Disordered" evidence="1">
    <location>
        <begin position="158"/>
        <end position="243"/>
    </location>
</feature>
<evidence type="ECO:0000256" key="1">
    <source>
        <dbReference type="SAM" id="MobiDB-lite"/>
    </source>
</evidence>
<dbReference type="PROSITE" id="PS50090">
    <property type="entry name" value="MYB_LIKE"/>
    <property type="match status" value="2"/>
</dbReference>
<sequence>MSCDKCGRSGTKLIECLESDWTRYTKSRLVSDLERRSLLCGQCLLGKSIPVYRPSLSKFQIGSVQGFNWQTKEHRVLFDANDEETLVVSSTPFADCARSHQPTCKDTTKEEDKDDEVPPIVDAVQGAGALLSPGRPGVDDEDGGLIFRNGQFSFVKSEDDSASFDPTHEKTGFENIFGDTPVADPHDDSEMQQSTTAKDSPSGQLSEPDKTGDSFCSSMTGGKPYFPHTESPHGYSPKVSPRHWSSEEDQTLLDSINAFGLKELKWAVLAQAVAGRTGKQCRERYLNHLQPNLKGQDMGWLPAEDALICHLYNAIGSKWSMIAKLVRGRSENAVKNRYHYIRRKLDKLLQLTPKGYTDPSRDEPSAVAAKASNATEKMALLSAAVDAILRARSNPQAVDVSSYDWNYDFEFTFGPGVSSSDPSDTAETTCRRCALIVPSPQTGRSLCQISRWCESCATAPPFLSGAHLWMLHSARRESRFSSCTGSYAS</sequence>
<feature type="domain" description="HTH myb-type" evidence="3">
    <location>
        <begin position="236"/>
        <end position="293"/>
    </location>
</feature>
<accession>A0A9N8H5V6</accession>
<evidence type="ECO:0000313" key="5">
    <source>
        <dbReference type="Proteomes" id="UP001153069"/>
    </source>
</evidence>
<gene>
    <name evidence="4" type="ORF">SEMRO_84_G044630.1</name>
</gene>
<dbReference type="OrthoDB" id="47994at2759"/>
<feature type="domain" description="HTH myb-type" evidence="3">
    <location>
        <begin position="300"/>
        <end position="345"/>
    </location>
</feature>
<dbReference type="PANTHER" id="PTHR45614:SF232">
    <property type="entry name" value="TRANSCRIPTION FACTOR MYB3R-2"/>
    <property type="match status" value="1"/>
</dbReference>
<dbReference type="GO" id="GO:0000981">
    <property type="term" value="F:DNA-binding transcription factor activity, RNA polymerase II-specific"/>
    <property type="evidence" value="ECO:0007669"/>
    <property type="project" value="TreeGrafter"/>
</dbReference>
<dbReference type="PROSITE" id="PS51294">
    <property type="entry name" value="HTH_MYB"/>
    <property type="match status" value="2"/>
</dbReference>
<dbReference type="InterPro" id="IPR050560">
    <property type="entry name" value="MYB_TF"/>
</dbReference>
<evidence type="ECO:0000259" key="3">
    <source>
        <dbReference type="PROSITE" id="PS51294"/>
    </source>
</evidence>
<dbReference type="Pfam" id="PF00249">
    <property type="entry name" value="Myb_DNA-binding"/>
    <property type="match status" value="2"/>
</dbReference>
<dbReference type="Proteomes" id="UP001153069">
    <property type="component" value="Unassembled WGS sequence"/>
</dbReference>
<organism evidence="4 5">
    <name type="scientific">Seminavis robusta</name>
    <dbReference type="NCBI Taxonomy" id="568900"/>
    <lineage>
        <taxon>Eukaryota</taxon>
        <taxon>Sar</taxon>
        <taxon>Stramenopiles</taxon>
        <taxon>Ochrophyta</taxon>
        <taxon>Bacillariophyta</taxon>
        <taxon>Bacillariophyceae</taxon>
        <taxon>Bacillariophycidae</taxon>
        <taxon>Naviculales</taxon>
        <taxon>Naviculaceae</taxon>
        <taxon>Seminavis</taxon>
    </lineage>
</organism>
<dbReference type="GO" id="GO:0000978">
    <property type="term" value="F:RNA polymerase II cis-regulatory region sequence-specific DNA binding"/>
    <property type="evidence" value="ECO:0007669"/>
    <property type="project" value="TreeGrafter"/>
</dbReference>
<comment type="caution">
    <text evidence="4">The sequence shown here is derived from an EMBL/GenBank/DDBJ whole genome shotgun (WGS) entry which is preliminary data.</text>
</comment>
<evidence type="ECO:0000259" key="2">
    <source>
        <dbReference type="PROSITE" id="PS50090"/>
    </source>
</evidence>
<evidence type="ECO:0000313" key="4">
    <source>
        <dbReference type="EMBL" id="CAB9500440.1"/>
    </source>
</evidence>
<dbReference type="InterPro" id="IPR017930">
    <property type="entry name" value="Myb_dom"/>
</dbReference>
<dbReference type="EMBL" id="CAICTM010000083">
    <property type="protein sequence ID" value="CAB9500440.1"/>
    <property type="molecule type" value="Genomic_DNA"/>
</dbReference>
<protein>
    <submittedName>
        <fullName evidence="4">Myb-related protein A</fullName>
    </submittedName>
</protein>
<dbReference type="SUPFAM" id="SSF46689">
    <property type="entry name" value="Homeodomain-like"/>
    <property type="match status" value="1"/>
</dbReference>
<dbReference type="InterPro" id="IPR001005">
    <property type="entry name" value="SANT/Myb"/>
</dbReference>
<name>A0A9N8H5V6_9STRA</name>
<dbReference type="InterPro" id="IPR009057">
    <property type="entry name" value="Homeodomain-like_sf"/>
</dbReference>
<reference evidence="4" key="1">
    <citation type="submission" date="2020-06" db="EMBL/GenBank/DDBJ databases">
        <authorList>
            <consortium name="Plant Systems Biology data submission"/>
        </authorList>
    </citation>
    <scope>NUCLEOTIDE SEQUENCE</scope>
    <source>
        <strain evidence="4">D6</strain>
    </source>
</reference>
<keyword evidence="5" id="KW-1185">Reference proteome</keyword>
<feature type="compositionally biased region" description="Polar residues" evidence="1">
    <location>
        <begin position="191"/>
        <end position="205"/>
    </location>
</feature>
<dbReference type="GO" id="GO:0005634">
    <property type="term" value="C:nucleus"/>
    <property type="evidence" value="ECO:0007669"/>
    <property type="project" value="TreeGrafter"/>
</dbReference>
<dbReference type="AlphaFoldDB" id="A0A9N8H5V6"/>
<dbReference type="SMART" id="SM00717">
    <property type="entry name" value="SANT"/>
    <property type="match status" value="2"/>
</dbReference>
<dbReference type="CDD" id="cd00167">
    <property type="entry name" value="SANT"/>
    <property type="match status" value="2"/>
</dbReference>